<reference evidence="1 2" key="1">
    <citation type="submission" date="2020-04" db="EMBL/GenBank/DDBJ databases">
        <title>MicrobeNet Type strains.</title>
        <authorList>
            <person name="Nicholson A.C."/>
        </authorList>
    </citation>
    <scope>NUCLEOTIDE SEQUENCE [LARGE SCALE GENOMIC DNA]</scope>
    <source>
        <strain evidence="1 2">JCM 12354</strain>
    </source>
</reference>
<comment type="caution">
    <text evidence="1">The sequence shown here is derived from an EMBL/GenBank/DDBJ whole genome shotgun (WGS) entry which is preliminary data.</text>
</comment>
<accession>A0A846Y893</accession>
<proteinExistence type="predicted"/>
<dbReference type="Proteomes" id="UP000565711">
    <property type="component" value="Unassembled WGS sequence"/>
</dbReference>
<name>A0A846Y893_9NOCA</name>
<sequence>MSTEAELPIRVPARGCHTSPRRRRTSAHPSAAALFVLPPLRLTLPEDAYTGTEDQPAPPCWWGRERWIAHCLALYDEHYSALRAAQTVESVSRKTFAAYVIAESSGADYATGRNSRVTVGRLQREVSRSESTIHRCRRLLARFGCRTVVFGPGILKLARAAK</sequence>
<evidence type="ECO:0000313" key="2">
    <source>
        <dbReference type="Proteomes" id="UP000565711"/>
    </source>
</evidence>
<protein>
    <submittedName>
        <fullName evidence="1">Uncharacterized protein</fullName>
    </submittedName>
</protein>
<organism evidence="1 2">
    <name type="scientific">Nocardia vermiculata</name>
    <dbReference type="NCBI Taxonomy" id="257274"/>
    <lineage>
        <taxon>Bacteria</taxon>
        <taxon>Bacillati</taxon>
        <taxon>Actinomycetota</taxon>
        <taxon>Actinomycetes</taxon>
        <taxon>Mycobacteriales</taxon>
        <taxon>Nocardiaceae</taxon>
        <taxon>Nocardia</taxon>
    </lineage>
</organism>
<evidence type="ECO:0000313" key="1">
    <source>
        <dbReference type="EMBL" id="NKY53961.1"/>
    </source>
</evidence>
<gene>
    <name evidence="1" type="ORF">HGA08_27580</name>
</gene>
<keyword evidence="2" id="KW-1185">Reference proteome</keyword>
<dbReference type="RefSeq" id="WP_157103075.1">
    <property type="nucleotide sequence ID" value="NZ_JAAXOP010000022.1"/>
</dbReference>
<dbReference type="EMBL" id="JAAXOP010000022">
    <property type="protein sequence ID" value="NKY53961.1"/>
    <property type="molecule type" value="Genomic_DNA"/>
</dbReference>
<dbReference type="AlphaFoldDB" id="A0A846Y893"/>